<accession>A0AAN7N9D2</accession>
<evidence type="ECO:0008006" key="5">
    <source>
        <dbReference type="Google" id="ProtNLM"/>
    </source>
</evidence>
<evidence type="ECO:0000259" key="2">
    <source>
        <dbReference type="Pfam" id="PF03372"/>
    </source>
</evidence>
<comment type="caution">
    <text evidence="3">The sequence shown here is derived from an EMBL/GenBank/DDBJ whole genome shotgun (WGS) entry which is preliminary data.</text>
</comment>
<dbReference type="PRINTS" id="PR01345">
    <property type="entry name" value="CERVTRCPTASE"/>
</dbReference>
<dbReference type="InterPro" id="IPR005135">
    <property type="entry name" value="Endo/exonuclease/phosphatase"/>
</dbReference>
<dbReference type="EMBL" id="JAUNZN010000018">
    <property type="protein sequence ID" value="KAK4811057.1"/>
    <property type="molecule type" value="Genomic_DNA"/>
</dbReference>
<dbReference type="InterPro" id="IPR000477">
    <property type="entry name" value="RT_dom"/>
</dbReference>
<dbReference type="GO" id="GO:0003824">
    <property type="term" value="F:catalytic activity"/>
    <property type="evidence" value="ECO:0007669"/>
    <property type="project" value="InterPro"/>
</dbReference>
<dbReference type="InterPro" id="IPR036691">
    <property type="entry name" value="Endo/exonu/phosph_ase_sf"/>
</dbReference>
<sequence>MRTRASDRPREAADFPKKWVRSANWAFCSPQERVLDGYKLFRRDRQGRRGGGVALYVRESLDSLELDDGDDRVECLWVRIRGKANKADIVVGVCYRPPNQDEETDELFYKQLGEASRSLALVLVGDFNLPDVSWKYNTAERKQSRRFLERVADDNFLTQLVSEPMREGALLDLLFTNREGLVSHVMVGGCLGQSDHKMREFLIRGEAARGVSKTATLDFRRADFGLFRRLVERVPWEAALMGKGVQEGWTFFKEEVLKAQEQAVPRCRKTSRRGRRPAWLTRELWLELRRKRRVYDLWKKGRATQEDYKGVARLCREKIRRAKAELELNLAAAVKDNKKHFFKYISSKRRAKENLRPLVDGGGNTVTKDEEKAEVLNAFFASVFNSKTNCSLGTQPPELEDRDGDQNGAPIIQGEMVSDLLHHLDTHKSMGPDEIHPRVLKELADVLTKPLSIIYQQSWLTGEAPADWRLVNVTPIFKKGRKEDPGNYRPVSLTLVPGKLMEQVILSAITRHVENNQGIKPSQHGFRKGRSYLTNLISFYDKVTRLVDEEKAVDVVYLDFSKAFDTVSHSILLENLAAHGLDGRTLLWVKNWLDGRAQRVVVNGVYSSWRPVTSGVPQGSVLGKALQRDLDRLDGWAEVNCMRFNKAKCKVLHLGHSNPMQRYRLGEEWLESCQAEKDLGVLVDSRLNMSQQCAQVAKKANGILACIKNSVASRTREVIVPLYSALVRPYLEYCVRFWAPHYKRDIEVLEHVQRRATKLVKGLEQKSYEEWLRELGLFSLEKRRLRGDLIALYNYLKGGCREVGVGLFSQVTSDRTRGNGLKLRQGRFRLDIRKCYITERVIKHWNRLPQEVVESPSLELFKGRLDEVLRDMV</sequence>
<proteinExistence type="predicted"/>
<dbReference type="AlphaFoldDB" id="A0AAN7N9D2"/>
<dbReference type="InterPro" id="IPR043502">
    <property type="entry name" value="DNA/RNA_pol_sf"/>
</dbReference>
<dbReference type="Gene3D" id="3.60.10.10">
    <property type="entry name" value="Endonuclease/exonuclease/phosphatase"/>
    <property type="match status" value="1"/>
</dbReference>
<dbReference type="Pfam" id="PF03372">
    <property type="entry name" value="Exo_endo_phos"/>
    <property type="match status" value="1"/>
</dbReference>
<organism evidence="3 4">
    <name type="scientific">Mycteria americana</name>
    <name type="common">Wood stork</name>
    <dbReference type="NCBI Taxonomy" id="33587"/>
    <lineage>
        <taxon>Eukaryota</taxon>
        <taxon>Metazoa</taxon>
        <taxon>Chordata</taxon>
        <taxon>Craniata</taxon>
        <taxon>Vertebrata</taxon>
        <taxon>Euteleostomi</taxon>
        <taxon>Archelosauria</taxon>
        <taxon>Archosauria</taxon>
        <taxon>Dinosauria</taxon>
        <taxon>Saurischia</taxon>
        <taxon>Theropoda</taxon>
        <taxon>Coelurosauria</taxon>
        <taxon>Aves</taxon>
        <taxon>Neognathae</taxon>
        <taxon>Neoaves</taxon>
        <taxon>Aequornithes</taxon>
        <taxon>Ciconiiformes</taxon>
        <taxon>Ciconiidae</taxon>
        <taxon>Mycteria</taxon>
    </lineage>
</organism>
<dbReference type="PANTHER" id="PTHR33332">
    <property type="entry name" value="REVERSE TRANSCRIPTASE DOMAIN-CONTAINING PROTEIN"/>
    <property type="match status" value="1"/>
</dbReference>
<evidence type="ECO:0000313" key="4">
    <source>
        <dbReference type="Proteomes" id="UP001333110"/>
    </source>
</evidence>
<name>A0AAN7N9D2_MYCAM</name>
<protein>
    <recommendedName>
        <fullName evidence="5">Reverse transcriptase domain-containing protein</fullName>
    </recommendedName>
</protein>
<dbReference type="SUPFAM" id="SSF56219">
    <property type="entry name" value="DNase I-like"/>
    <property type="match status" value="1"/>
</dbReference>
<dbReference type="CDD" id="cd01650">
    <property type="entry name" value="RT_nLTR_like"/>
    <property type="match status" value="1"/>
</dbReference>
<dbReference type="Pfam" id="PF00078">
    <property type="entry name" value="RVT_1"/>
    <property type="match status" value="1"/>
</dbReference>
<dbReference type="SUPFAM" id="SSF56672">
    <property type="entry name" value="DNA/RNA polymerases"/>
    <property type="match status" value="1"/>
</dbReference>
<keyword evidence="4" id="KW-1185">Reference proteome</keyword>
<dbReference type="Proteomes" id="UP001333110">
    <property type="component" value="Unassembled WGS sequence"/>
</dbReference>
<evidence type="ECO:0000313" key="3">
    <source>
        <dbReference type="EMBL" id="KAK4811057.1"/>
    </source>
</evidence>
<reference evidence="3 4" key="1">
    <citation type="journal article" date="2023" name="J. Hered.">
        <title>Chromosome-level genome of the wood stork (Mycteria americana) provides insight into avian chromosome evolution.</title>
        <authorList>
            <person name="Flamio R. Jr."/>
            <person name="Ramstad K.M."/>
        </authorList>
    </citation>
    <scope>NUCLEOTIDE SEQUENCE [LARGE SCALE GENOMIC DNA]</scope>
    <source>
        <strain evidence="3">JAX WOST 10</strain>
    </source>
</reference>
<feature type="domain" description="Endonuclease/exonuclease/phosphatase" evidence="2">
    <location>
        <begin position="43"/>
        <end position="196"/>
    </location>
</feature>
<feature type="domain" description="Reverse transcriptase" evidence="1">
    <location>
        <begin position="481"/>
        <end position="623"/>
    </location>
</feature>
<evidence type="ECO:0000259" key="1">
    <source>
        <dbReference type="Pfam" id="PF00078"/>
    </source>
</evidence>
<gene>
    <name evidence="3" type="ORF">QYF61_016343</name>
</gene>